<feature type="domain" description="C2HC zinc finger plants" evidence="1">
    <location>
        <begin position="138"/>
        <end position="182"/>
    </location>
</feature>
<dbReference type="PANTHER" id="PTHR35513:SF1">
    <property type="entry name" value="OS02G0158600 PROTEIN"/>
    <property type="match status" value="1"/>
</dbReference>
<dbReference type="OrthoDB" id="436688at2759"/>
<keyword evidence="3" id="KW-1185">Reference proteome</keyword>
<dbReference type="EMBL" id="PKPP01008619">
    <property type="protein sequence ID" value="PWA50222.1"/>
    <property type="molecule type" value="Genomic_DNA"/>
</dbReference>
<evidence type="ECO:0000259" key="1">
    <source>
        <dbReference type="Pfam" id="PF25017"/>
    </source>
</evidence>
<reference evidence="2 3" key="1">
    <citation type="journal article" date="2018" name="Mol. Plant">
        <title>The genome of Artemisia annua provides insight into the evolution of Asteraceae family and artemisinin biosynthesis.</title>
        <authorList>
            <person name="Shen Q."/>
            <person name="Zhang L."/>
            <person name="Liao Z."/>
            <person name="Wang S."/>
            <person name="Yan T."/>
            <person name="Shi P."/>
            <person name="Liu M."/>
            <person name="Fu X."/>
            <person name="Pan Q."/>
            <person name="Wang Y."/>
            <person name="Lv Z."/>
            <person name="Lu X."/>
            <person name="Zhang F."/>
            <person name="Jiang W."/>
            <person name="Ma Y."/>
            <person name="Chen M."/>
            <person name="Hao X."/>
            <person name="Li L."/>
            <person name="Tang Y."/>
            <person name="Lv G."/>
            <person name="Zhou Y."/>
            <person name="Sun X."/>
            <person name="Brodelius P.E."/>
            <person name="Rose J.K.C."/>
            <person name="Tang K."/>
        </authorList>
    </citation>
    <scope>NUCLEOTIDE SEQUENCE [LARGE SCALE GENOMIC DNA]</scope>
    <source>
        <strain evidence="3">cv. Huhao1</strain>
        <tissue evidence="2">Leaf</tissue>
    </source>
</reference>
<dbReference type="AlphaFoldDB" id="A0A2U1LML3"/>
<protein>
    <recommendedName>
        <fullName evidence="1">C2HC zinc finger plants domain-containing protein</fullName>
    </recommendedName>
</protein>
<dbReference type="Proteomes" id="UP000245207">
    <property type="component" value="Unassembled WGS sequence"/>
</dbReference>
<gene>
    <name evidence="2" type="ORF">CTI12_AA475050</name>
</gene>
<dbReference type="STRING" id="35608.A0A2U1LML3"/>
<name>A0A2U1LML3_ARTAN</name>
<accession>A0A2U1LML3</accession>
<evidence type="ECO:0000313" key="2">
    <source>
        <dbReference type="EMBL" id="PWA50222.1"/>
    </source>
</evidence>
<dbReference type="PANTHER" id="PTHR35513">
    <property type="entry name" value="OS02G0158600 PROTEIN"/>
    <property type="match status" value="1"/>
</dbReference>
<dbReference type="Pfam" id="PF25017">
    <property type="entry name" value="zf-C2HC_3"/>
    <property type="match status" value="1"/>
</dbReference>
<proteinExistence type="predicted"/>
<sequence length="185" mass="20330">MHSKPRHLLDRYAMECTDTDMMDHDSSMTSSASTDQTDVVRSMLTLARQLIDQGKPSQALQAVVTAMRANGGESAAFHTLNRAKELYRSKLNENNAADELATLFAECAIAEAFPSIAEPSPFNNMGAHQSLEPDVRGTSILAETGRNQVMMDAFSDGSSFVCSQCRGLVSSNRKDEHYAFWCGQR</sequence>
<comment type="caution">
    <text evidence="2">The sequence shown here is derived from an EMBL/GenBank/DDBJ whole genome shotgun (WGS) entry which is preliminary data.</text>
</comment>
<dbReference type="InterPro" id="IPR056971">
    <property type="entry name" value="Znf-C2HC_3"/>
</dbReference>
<organism evidence="2 3">
    <name type="scientific">Artemisia annua</name>
    <name type="common">Sweet wormwood</name>
    <dbReference type="NCBI Taxonomy" id="35608"/>
    <lineage>
        <taxon>Eukaryota</taxon>
        <taxon>Viridiplantae</taxon>
        <taxon>Streptophyta</taxon>
        <taxon>Embryophyta</taxon>
        <taxon>Tracheophyta</taxon>
        <taxon>Spermatophyta</taxon>
        <taxon>Magnoliopsida</taxon>
        <taxon>eudicotyledons</taxon>
        <taxon>Gunneridae</taxon>
        <taxon>Pentapetalae</taxon>
        <taxon>asterids</taxon>
        <taxon>campanulids</taxon>
        <taxon>Asterales</taxon>
        <taxon>Asteraceae</taxon>
        <taxon>Asteroideae</taxon>
        <taxon>Anthemideae</taxon>
        <taxon>Artemisiinae</taxon>
        <taxon>Artemisia</taxon>
    </lineage>
</organism>
<evidence type="ECO:0000313" key="3">
    <source>
        <dbReference type="Proteomes" id="UP000245207"/>
    </source>
</evidence>